<evidence type="ECO:0000313" key="3">
    <source>
        <dbReference type="EMBL" id="GAP64283.1"/>
    </source>
</evidence>
<evidence type="ECO:0000313" key="6">
    <source>
        <dbReference type="Proteomes" id="UP000050502"/>
    </source>
</evidence>
<comment type="caution">
    <text evidence="3">The sequence shown here is derived from an EMBL/GenBank/DDBJ whole genome shotgun (WGS) entry which is preliminary data.</text>
</comment>
<sequence length="120" mass="13804">MRRAHLAEIGERLACDHLRAHGYDILARNWRCRQGELDIVARDADGYAFVEVKTRRGRTFGAPEEAFTPRKAARVRAAAHAWLAEHLGDQPVDWRIDLVAVELDARNVLKRITLYRFVEV</sequence>
<dbReference type="Proteomes" id="UP000050502">
    <property type="component" value="Unassembled WGS sequence"/>
</dbReference>
<dbReference type="SUPFAM" id="SSF52980">
    <property type="entry name" value="Restriction endonuclease-like"/>
    <property type="match status" value="1"/>
</dbReference>
<gene>
    <name evidence="3" type="primary">yraN</name>
    <name evidence="3" type="ORF">ARMA_2706</name>
    <name evidence="4" type="ORF">SE16_04565</name>
</gene>
<dbReference type="CDD" id="cd20736">
    <property type="entry name" value="PoNe_Nuclease"/>
    <property type="match status" value="1"/>
</dbReference>
<evidence type="ECO:0000256" key="2">
    <source>
        <dbReference type="HAMAP-Rule" id="MF_00048"/>
    </source>
</evidence>
<dbReference type="AlphaFoldDB" id="A0A0M8K915"/>
<reference evidence="3 5" key="1">
    <citation type="journal article" date="2015" name="Genome Announc.">
        <title>Draft Genome Sequence of a Heterotrophic Facultative Anaerobic Thermophilic Bacterium, Ardenticatena maritima Strain 110ST.</title>
        <authorList>
            <person name="Kawaichi S."/>
            <person name="Yoshida T."/>
            <person name="Sako Y."/>
            <person name="Nakamura R."/>
        </authorList>
    </citation>
    <scope>NUCLEOTIDE SEQUENCE [LARGE SCALE GENOMIC DNA]</scope>
    <source>
        <strain evidence="3 5">110S</strain>
    </source>
</reference>
<dbReference type="GO" id="GO:0003676">
    <property type="term" value="F:nucleic acid binding"/>
    <property type="evidence" value="ECO:0007669"/>
    <property type="project" value="InterPro"/>
</dbReference>
<name>A0A0M8K915_9CHLR</name>
<keyword evidence="3" id="KW-0540">Nuclease</keyword>
<evidence type="ECO:0000313" key="5">
    <source>
        <dbReference type="Proteomes" id="UP000037784"/>
    </source>
</evidence>
<dbReference type="PANTHER" id="PTHR34039">
    <property type="entry name" value="UPF0102 PROTEIN YRAN"/>
    <property type="match status" value="1"/>
</dbReference>
<dbReference type="Gene3D" id="3.40.1350.10">
    <property type="match status" value="1"/>
</dbReference>
<evidence type="ECO:0000313" key="4">
    <source>
        <dbReference type="EMBL" id="KPL89675.1"/>
    </source>
</evidence>
<keyword evidence="5" id="KW-1185">Reference proteome</keyword>
<keyword evidence="3" id="KW-0255">Endonuclease</keyword>
<proteinExistence type="inferred from homology"/>
<dbReference type="InterPro" id="IPR003509">
    <property type="entry name" value="UPF0102_YraN-like"/>
</dbReference>
<dbReference type="EMBL" id="LGKN01000003">
    <property type="protein sequence ID" value="KPL89675.1"/>
    <property type="molecule type" value="Genomic_DNA"/>
</dbReference>
<dbReference type="GO" id="GO:0004519">
    <property type="term" value="F:endonuclease activity"/>
    <property type="evidence" value="ECO:0007669"/>
    <property type="project" value="UniProtKB-KW"/>
</dbReference>
<dbReference type="RefSeq" id="WP_054493989.1">
    <property type="nucleotide sequence ID" value="NZ_BBZA01000241.1"/>
</dbReference>
<dbReference type="OrthoDB" id="9802516at2"/>
<dbReference type="Pfam" id="PF02021">
    <property type="entry name" value="UPF0102"/>
    <property type="match status" value="1"/>
</dbReference>
<comment type="similarity">
    <text evidence="1 2">Belongs to the UPF0102 family.</text>
</comment>
<dbReference type="InterPro" id="IPR011856">
    <property type="entry name" value="tRNA_endonuc-like_dom_sf"/>
</dbReference>
<dbReference type="InParanoid" id="A0A0M8K915"/>
<dbReference type="NCBIfam" id="NF009154">
    <property type="entry name" value="PRK12497.3-3"/>
    <property type="match status" value="1"/>
</dbReference>
<organism evidence="3 5">
    <name type="scientific">Ardenticatena maritima</name>
    <dbReference type="NCBI Taxonomy" id="872965"/>
    <lineage>
        <taxon>Bacteria</taxon>
        <taxon>Bacillati</taxon>
        <taxon>Chloroflexota</taxon>
        <taxon>Ardenticatenia</taxon>
        <taxon>Ardenticatenales</taxon>
        <taxon>Ardenticatenaceae</taxon>
        <taxon>Ardenticatena</taxon>
    </lineage>
</organism>
<reference evidence="5" key="3">
    <citation type="submission" date="2015-08" db="EMBL/GenBank/DDBJ databases">
        <title>Draft Genome Sequence of a Heterotrophic Facultative Anaerobic Bacterium Ardenticatena maritima Strain 110S.</title>
        <authorList>
            <person name="Kawaichi S."/>
            <person name="Yoshida T."/>
            <person name="Sako Y."/>
            <person name="Nakamura R."/>
        </authorList>
    </citation>
    <scope>NUCLEOTIDE SEQUENCE [LARGE SCALE GENOMIC DNA]</scope>
    <source>
        <strain evidence="5">110S</strain>
    </source>
</reference>
<dbReference type="Proteomes" id="UP000037784">
    <property type="component" value="Unassembled WGS sequence"/>
</dbReference>
<evidence type="ECO:0000256" key="1">
    <source>
        <dbReference type="ARBA" id="ARBA00006738"/>
    </source>
</evidence>
<reference evidence="4 6" key="2">
    <citation type="submission" date="2015-07" db="EMBL/GenBank/DDBJ databases">
        <title>Whole genome sequence of Ardenticatena maritima DSM 23922.</title>
        <authorList>
            <person name="Hemp J."/>
            <person name="Ward L.M."/>
            <person name="Pace L.A."/>
            <person name="Fischer W.W."/>
        </authorList>
    </citation>
    <scope>NUCLEOTIDE SEQUENCE [LARGE SCALE GENOMIC DNA]</scope>
    <source>
        <strain evidence="4 6">110S</strain>
    </source>
</reference>
<dbReference type="PANTHER" id="PTHR34039:SF1">
    <property type="entry name" value="UPF0102 PROTEIN YRAN"/>
    <property type="match status" value="1"/>
</dbReference>
<dbReference type="EMBL" id="BBZA01000241">
    <property type="protein sequence ID" value="GAP64283.1"/>
    <property type="molecule type" value="Genomic_DNA"/>
</dbReference>
<accession>A0A0M8K915</accession>
<keyword evidence="3" id="KW-0378">Hydrolase</keyword>
<dbReference type="STRING" id="872965.SE16_04565"/>
<protein>
    <recommendedName>
        <fullName evidence="2">UPF0102 protein ARMA_2706</fullName>
    </recommendedName>
</protein>
<dbReference type="HAMAP" id="MF_00048">
    <property type="entry name" value="UPF0102"/>
    <property type="match status" value="1"/>
</dbReference>
<dbReference type="NCBIfam" id="NF009150">
    <property type="entry name" value="PRK12497.1-3"/>
    <property type="match status" value="1"/>
</dbReference>
<dbReference type="InterPro" id="IPR011335">
    <property type="entry name" value="Restrct_endonuc-II-like"/>
</dbReference>